<name>A0A835LJ00_9MAGN</name>
<evidence type="ECO:0000256" key="1">
    <source>
        <dbReference type="ARBA" id="ARBA00022857"/>
    </source>
</evidence>
<dbReference type="OrthoDB" id="417891at2759"/>
<gene>
    <name evidence="3" type="ORF">IFM89_022890</name>
</gene>
<dbReference type="PANTHER" id="PTHR42898">
    <property type="entry name" value="TROPINONE REDUCTASE"/>
    <property type="match status" value="1"/>
</dbReference>
<feature type="non-terminal residue" evidence="3">
    <location>
        <position position="154"/>
    </location>
</feature>
<organism evidence="3 4">
    <name type="scientific">Coptis chinensis</name>
    <dbReference type="NCBI Taxonomy" id="261450"/>
    <lineage>
        <taxon>Eukaryota</taxon>
        <taxon>Viridiplantae</taxon>
        <taxon>Streptophyta</taxon>
        <taxon>Embryophyta</taxon>
        <taxon>Tracheophyta</taxon>
        <taxon>Spermatophyta</taxon>
        <taxon>Magnoliopsida</taxon>
        <taxon>Ranunculales</taxon>
        <taxon>Ranunculaceae</taxon>
        <taxon>Coptidoideae</taxon>
        <taxon>Coptis</taxon>
    </lineage>
</organism>
<keyword evidence="2" id="KW-0560">Oxidoreductase</keyword>
<evidence type="ECO:0000313" key="3">
    <source>
        <dbReference type="EMBL" id="KAF9593424.1"/>
    </source>
</evidence>
<dbReference type="InterPro" id="IPR002347">
    <property type="entry name" value="SDR_fam"/>
</dbReference>
<dbReference type="Pfam" id="PF00106">
    <property type="entry name" value="adh_short"/>
    <property type="match status" value="1"/>
</dbReference>
<accession>A0A835LJ00</accession>
<dbReference type="InterPro" id="IPR036291">
    <property type="entry name" value="NAD(P)-bd_dom_sf"/>
</dbReference>
<dbReference type="GO" id="GO:0016491">
    <property type="term" value="F:oxidoreductase activity"/>
    <property type="evidence" value="ECO:0007669"/>
    <property type="project" value="UniProtKB-KW"/>
</dbReference>
<evidence type="ECO:0000313" key="4">
    <source>
        <dbReference type="Proteomes" id="UP000631114"/>
    </source>
</evidence>
<protein>
    <submittedName>
        <fullName evidence="3">Uncharacterized protein</fullName>
    </submittedName>
</protein>
<sequence>DKDTFSMDDKMGDAEFDIKPFLEAVKNANCKLIYSLMTGSLFFIYKLTADCTAEDFSTLMAINVESAFHLSQLAHPLLKAFGMGSIVFISSVGGVVAHQGVSIYGATKGAINHLTKNLACEWAKDNICSNSVVLWYIRTSMADDVLFFPLFPSY</sequence>
<dbReference type="PRINTS" id="PR00081">
    <property type="entry name" value="GDHRDH"/>
</dbReference>
<dbReference type="PANTHER" id="PTHR42898:SF6">
    <property type="entry name" value="NADP-DEPENDENT MANNITOL DEHYDROGENASE"/>
    <property type="match status" value="1"/>
</dbReference>
<keyword evidence="1" id="KW-0521">NADP</keyword>
<dbReference type="InterPro" id="IPR020904">
    <property type="entry name" value="Sc_DH/Rdtase_CS"/>
</dbReference>
<dbReference type="Gene3D" id="3.40.50.720">
    <property type="entry name" value="NAD(P)-binding Rossmann-like Domain"/>
    <property type="match status" value="1"/>
</dbReference>
<dbReference type="PROSITE" id="PS00061">
    <property type="entry name" value="ADH_SHORT"/>
    <property type="match status" value="1"/>
</dbReference>
<dbReference type="InterPro" id="IPR045000">
    <property type="entry name" value="TR"/>
</dbReference>
<evidence type="ECO:0000256" key="2">
    <source>
        <dbReference type="ARBA" id="ARBA00023002"/>
    </source>
</evidence>
<proteinExistence type="predicted"/>
<reference evidence="3 4" key="1">
    <citation type="submission" date="2020-10" db="EMBL/GenBank/DDBJ databases">
        <title>The Coptis chinensis genome and diversification of protoberbering-type alkaloids.</title>
        <authorList>
            <person name="Wang B."/>
            <person name="Shu S."/>
            <person name="Song C."/>
            <person name="Liu Y."/>
        </authorList>
    </citation>
    <scope>NUCLEOTIDE SEQUENCE [LARGE SCALE GENOMIC DNA]</scope>
    <source>
        <strain evidence="3">HL-2020</strain>
        <tissue evidence="3">Leaf</tissue>
    </source>
</reference>
<keyword evidence="4" id="KW-1185">Reference proteome</keyword>
<comment type="caution">
    <text evidence="3">The sequence shown here is derived from an EMBL/GenBank/DDBJ whole genome shotgun (WGS) entry which is preliminary data.</text>
</comment>
<dbReference type="EMBL" id="JADFTS010000008">
    <property type="protein sequence ID" value="KAF9593424.1"/>
    <property type="molecule type" value="Genomic_DNA"/>
</dbReference>
<dbReference type="AlphaFoldDB" id="A0A835LJ00"/>
<dbReference type="SUPFAM" id="SSF51735">
    <property type="entry name" value="NAD(P)-binding Rossmann-fold domains"/>
    <property type="match status" value="1"/>
</dbReference>
<dbReference type="Proteomes" id="UP000631114">
    <property type="component" value="Unassembled WGS sequence"/>
</dbReference>